<feature type="transmembrane region" description="Helical" evidence="1">
    <location>
        <begin position="25"/>
        <end position="43"/>
    </location>
</feature>
<organism evidence="2">
    <name type="scientific">Methylobacterium bullatum</name>
    <dbReference type="NCBI Taxonomy" id="570505"/>
    <lineage>
        <taxon>Bacteria</taxon>
        <taxon>Pseudomonadati</taxon>
        <taxon>Pseudomonadota</taxon>
        <taxon>Alphaproteobacteria</taxon>
        <taxon>Hyphomicrobiales</taxon>
        <taxon>Methylobacteriaceae</taxon>
        <taxon>Methylobacterium</taxon>
    </lineage>
</organism>
<accession>A0A679JM32</accession>
<name>A0A679JM32_9HYPH</name>
<sequence length="274" mass="28889">MIAPAFAGQDRRSTALARLRADDPVLTAFGVACLLTGAVTLALPLIDGRLIDGVFVWTKPAKFFVSVGLYALTFAWFTGYVRQDRRRSRSLRSSRLLLVVAGGFELGYITVQAARAEASHFNDGDPLHAALYALMGIMALTLLAAKIPLAIAVAARPRLGLEPSLRLAVILGLATTVILGAATGIALSVNHGHAVGPTGASLPLFGWNRAGGDLRIAHFLGMHGEQIVPLAAAGFIAFGLPRRQLLVTLAACLLCIVIATAWVQAGRGLAFPFF</sequence>
<feature type="transmembrane region" description="Helical" evidence="1">
    <location>
        <begin position="93"/>
        <end position="111"/>
    </location>
</feature>
<evidence type="ECO:0000256" key="1">
    <source>
        <dbReference type="SAM" id="Phobius"/>
    </source>
</evidence>
<keyword evidence="1" id="KW-1133">Transmembrane helix</keyword>
<feature type="transmembrane region" description="Helical" evidence="1">
    <location>
        <begin position="245"/>
        <end position="265"/>
    </location>
</feature>
<dbReference type="AlphaFoldDB" id="A0A679JM32"/>
<evidence type="ECO:0000313" key="2">
    <source>
        <dbReference type="EMBL" id="CAA2107117.1"/>
    </source>
</evidence>
<reference evidence="2" key="1">
    <citation type="submission" date="2019-12" db="EMBL/GenBank/DDBJ databases">
        <authorList>
            <person name="Cremers G."/>
        </authorList>
    </citation>
    <scope>NUCLEOTIDE SEQUENCE</scope>
    <source>
        <strain evidence="2">Mbul1</strain>
    </source>
</reference>
<dbReference type="EMBL" id="LR743504">
    <property type="protein sequence ID" value="CAA2107117.1"/>
    <property type="molecule type" value="Genomic_DNA"/>
</dbReference>
<keyword evidence="1" id="KW-0472">Membrane</keyword>
<feature type="transmembrane region" description="Helical" evidence="1">
    <location>
        <begin position="167"/>
        <end position="189"/>
    </location>
</feature>
<keyword evidence="1" id="KW-0812">Transmembrane</keyword>
<feature type="transmembrane region" description="Helical" evidence="1">
    <location>
        <begin position="63"/>
        <end position="81"/>
    </location>
</feature>
<feature type="transmembrane region" description="Helical" evidence="1">
    <location>
        <begin position="216"/>
        <end position="238"/>
    </location>
</feature>
<feature type="transmembrane region" description="Helical" evidence="1">
    <location>
        <begin position="131"/>
        <end position="155"/>
    </location>
</feature>
<protein>
    <submittedName>
        <fullName evidence="2">Uncharacterized protein</fullName>
    </submittedName>
</protein>
<proteinExistence type="predicted"/>
<gene>
    <name evidence="2" type="ORF">MBUL_04001</name>
</gene>